<dbReference type="EMBL" id="SWKV01000038">
    <property type="protein sequence ID" value="KAF3038187.1"/>
    <property type="molecule type" value="Genomic_DNA"/>
</dbReference>
<keyword evidence="2" id="KW-1185">Reference proteome</keyword>
<gene>
    <name evidence="1" type="ORF">E8E12_008673</name>
</gene>
<sequence length="72" mass="7705">MVLILSCVIGKAVFKVYLYSLARSPGANLAAVSQVFQLIENGMMEEKPLQQTSDILIIAESEATATALAGYL</sequence>
<comment type="caution">
    <text evidence="1">The sequence shown here is derived from an EMBL/GenBank/DDBJ whole genome shotgun (WGS) entry which is preliminary data.</text>
</comment>
<organism evidence="1 2">
    <name type="scientific">Didymella heteroderae</name>
    <dbReference type="NCBI Taxonomy" id="1769908"/>
    <lineage>
        <taxon>Eukaryota</taxon>
        <taxon>Fungi</taxon>
        <taxon>Dikarya</taxon>
        <taxon>Ascomycota</taxon>
        <taxon>Pezizomycotina</taxon>
        <taxon>Dothideomycetes</taxon>
        <taxon>Pleosporomycetidae</taxon>
        <taxon>Pleosporales</taxon>
        <taxon>Pleosporineae</taxon>
        <taxon>Didymellaceae</taxon>
        <taxon>Didymella</taxon>
    </lineage>
</organism>
<evidence type="ECO:0000313" key="1">
    <source>
        <dbReference type="EMBL" id="KAF3038187.1"/>
    </source>
</evidence>
<protein>
    <submittedName>
        <fullName evidence="1">Uncharacterized protein</fullName>
    </submittedName>
</protein>
<proteinExistence type="predicted"/>
<evidence type="ECO:0000313" key="2">
    <source>
        <dbReference type="Proteomes" id="UP000758155"/>
    </source>
</evidence>
<dbReference type="Proteomes" id="UP000758155">
    <property type="component" value="Unassembled WGS sequence"/>
</dbReference>
<reference evidence="1" key="1">
    <citation type="submission" date="2019-04" db="EMBL/GenBank/DDBJ databases">
        <title>Sequencing of skin fungus with MAO and IRED activity.</title>
        <authorList>
            <person name="Marsaioli A.J."/>
            <person name="Bonatto J.M.C."/>
            <person name="Reis Junior O."/>
        </authorList>
    </citation>
    <scope>NUCLEOTIDE SEQUENCE</scope>
    <source>
        <strain evidence="1">28M1</strain>
    </source>
</reference>
<name>A0A9P4WPS6_9PLEO</name>
<accession>A0A9P4WPS6</accession>
<dbReference type="AlphaFoldDB" id="A0A9P4WPS6"/>